<feature type="transmembrane region" description="Helical" evidence="1">
    <location>
        <begin position="183"/>
        <end position="203"/>
    </location>
</feature>
<sequence>MKGFSAFLGKEVKEQLRNYKFLILGIVFAIVGLLSPLSSKFLPVLLESLVDDNITILLEDPTYIDSWIQFFSNTNQISIIVLLLLFSPILSKEYEKGSLVHMVTKGLSRQSIVLAKGTLLFFCWTVAYWMSGLITWGYTHYYFSDSTAEGLFLPLFSLYSFGLLLLAVLLLGAVLFNSAFVPLLTVGGFVIVSFLADIVPVIHEWNPLQLATRNTEILVLQEGDRLLAQAMGVSYFICIGLVILSIVIFRRKNIA</sequence>
<organism evidence="2 3">
    <name type="scientific">Alkalibacterium iburiense</name>
    <dbReference type="NCBI Taxonomy" id="290589"/>
    <lineage>
        <taxon>Bacteria</taxon>
        <taxon>Bacillati</taxon>
        <taxon>Bacillota</taxon>
        <taxon>Bacilli</taxon>
        <taxon>Lactobacillales</taxon>
        <taxon>Carnobacteriaceae</taxon>
        <taxon>Alkalibacterium</taxon>
    </lineage>
</organism>
<gene>
    <name evidence="2" type="ORF">GCM10008932_10250</name>
</gene>
<keyword evidence="1" id="KW-1133">Transmembrane helix</keyword>
<keyword evidence="1" id="KW-0472">Membrane</keyword>
<proteinExistence type="predicted"/>
<reference evidence="2 3" key="1">
    <citation type="journal article" date="2019" name="Int. J. Syst. Evol. Microbiol.">
        <title>The Global Catalogue of Microorganisms (GCM) 10K type strain sequencing project: providing services to taxonomists for standard genome sequencing and annotation.</title>
        <authorList>
            <consortium name="The Broad Institute Genomics Platform"/>
            <consortium name="The Broad Institute Genome Sequencing Center for Infectious Disease"/>
            <person name="Wu L."/>
            <person name="Ma J."/>
        </authorList>
    </citation>
    <scope>NUCLEOTIDE SEQUENCE [LARGE SCALE GENOMIC DNA]</scope>
    <source>
        <strain evidence="2 3">JCM 12662</strain>
    </source>
</reference>
<feature type="transmembrane region" description="Helical" evidence="1">
    <location>
        <begin position="111"/>
        <end position="131"/>
    </location>
</feature>
<keyword evidence="3" id="KW-1185">Reference proteome</keyword>
<protein>
    <submittedName>
        <fullName evidence="2">ABC transporter permease</fullName>
    </submittedName>
</protein>
<dbReference type="Proteomes" id="UP001501166">
    <property type="component" value="Unassembled WGS sequence"/>
</dbReference>
<feature type="transmembrane region" description="Helical" evidence="1">
    <location>
        <begin position="21"/>
        <end position="46"/>
    </location>
</feature>
<keyword evidence="1" id="KW-0812">Transmembrane</keyword>
<accession>A0ABN0XAX6</accession>
<feature type="transmembrane region" description="Helical" evidence="1">
    <location>
        <begin position="226"/>
        <end position="249"/>
    </location>
</feature>
<feature type="transmembrane region" description="Helical" evidence="1">
    <location>
        <begin position="66"/>
        <end position="90"/>
    </location>
</feature>
<evidence type="ECO:0000313" key="3">
    <source>
        <dbReference type="Proteomes" id="UP001501166"/>
    </source>
</evidence>
<feature type="transmembrane region" description="Helical" evidence="1">
    <location>
        <begin position="151"/>
        <end position="176"/>
    </location>
</feature>
<evidence type="ECO:0000256" key="1">
    <source>
        <dbReference type="SAM" id="Phobius"/>
    </source>
</evidence>
<evidence type="ECO:0000313" key="2">
    <source>
        <dbReference type="EMBL" id="GAA0359581.1"/>
    </source>
</evidence>
<dbReference type="EMBL" id="BAAACW010000061">
    <property type="protein sequence ID" value="GAA0359581.1"/>
    <property type="molecule type" value="Genomic_DNA"/>
</dbReference>
<comment type="caution">
    <text evidence="2">The sequence shown here is derived from an EMBL/GenBank/DDBJ whole genome shotgun (WGS) entry which is preliminary data.</text>
</comment>
<name>A0ABN0XAX6_9LACT</name>
<dbReference type="RefSeq" id="WP_343754541.1">
    <property type="nucleotide sequence ID" value="NZ_BAAACW010000061.1"/>
</dbReference>